<evidence type="ECO:0000313" key="14">
    <source>
        <dbReference type="EMBL" id="KAA5610548.1"/>
    </source>
</evidence>
<dbReference type="SUPFAM" id="SSF55186">
    <property type="entry name" value="ThrRS/AlaRS common domain"/>
    <property type="match status" value="1"/>
</dbReference>
<dbReference type="PANTHER" id="PTHR11777">
    <property type="entry name" value="ALANYL-TRNA SYNTHETASE"/>
    <property type="match status" value="1"/>
</dbReference>
<evidence type="ECO:0000256" key="2">
    <source>
        <dbReference type="ARBA" id="ARBA00017959"/>
    </source>
</evidence>
<evidence type="ECO:0000256" key="7">
    <source>
        <dbReference type="ARBA" id="ARBA00022833"/>
    </source>
</evidence>
<evidence type="ECO:0000313" key="15">
    <source>
        <dbReference type="Proteomes" id="UP000325255"/>
    </source>
</evidence>
<organism evidence="14 15">
    <name type="scientific">Rhodovastum atsumiense</name>
    <dbReference type="NCBI Taxonomy" id="504468"/>
    <lineage>
        <taxon>Bacteria</taxon>
        <taxon>Pseudomonadati</taxon>
        <taxon>Pseudomonadota</taxon>
        <taxon>Alphaproteobacteria</taxon>
        <taxon>Acetobacterales</taxon>
        <taxon>Acetobacteraceae</taxon>
        <taxon>Rhodovastum</taxon>
    </lineage>
</organism>
<dbReference type="GO" id="GO:0004813">
    <property type="term" value="F:alanine-tRNA ligase activity"/>
    <property type="evidence" value="ECO:0007669"/>
    <property type="project" value="InterPro"/>
</dbReference>
<dbReference type="Pfam" id="PF01411">
    <property type="entry name" value="tRNA-synt_2c"/>
    <property type="match status" value="1"/>
</dbReference>
<keyword evidence="10" id="KW-0648">Protein biosynthesis</keyword>
<dbReference type="AlphaFoldDB" id="A0A5M6ISK5"/>
<dbReference type="SUPFAM" id="SSF50447">
    <property type="entry name" value="Translation proteins"/>
    <property type="match status" value="1"/>
</dbReference>
<dbReference type="Gene3D" id="2.40.30.130">
    <property type="match status" value="1"/>
</dbReference>
<dbReference type="GO" id="GO:0006419">
    <property type="term" value="P:alanyl-tRNA aminoacylation"/>
    <property type="evidence" value="ECO:0007669"/>
    <property type="project" value="InterPro"/>
</dbReference>
<dbReference type="GO" id="GO:0046872">
    <property type="term" value="F:metal ion binding"/>
    <property type="evidence" value="ECO:0007669"/>
    <property type="project" value="UniProtKB-KW"/>
</dbReference>
<keyword evidence="11" id="KW-0030">Aminoacyl-tRNA synthetase</keyword>
<dbReference type="PANTHER" id="PTHR11777:SF9">
    <property type="entry name" value="ALANINE--TRNA LIGASE, CYTOPLASMIC"/>
    <property type="match status" value="1"/>
</dbReference>
<accession>A0A5M6ISK5</accession>
<keyword evidence="3" id="KW-0820">tRNA-binding</keyword>
<dbReference type="GO" id="GO:0005524">
    <property type="term" value="F:ATP binding"/>
    <property type="evidence" value="ECO:0007669"/>
    <property type="project" value="UniProtKB-KW"/>
</dbReference>
<dbReference type="InterPro" id="IPR012947">
    <property type="entry name" value="tRNA_SAD"/>
</dbReference>
<keyword evidence="6" id="KW-0547">Nucleotide-binding</keyword>
<dbReference type="OrthoDB" id="9812949at2"/>
<dbReference type="InterPro" id="IPR018163">
    <property type="entry name" value="Thr/Ala-tRNA-synth_IIc_edit"/>
</dbReference>
<keyword evidence="15" id="KW-1185">Reference proteome</keyword>
<dbReference type="InterPro" id="IPR009000">
    <property type="entry name" value="Transl_B-barrel_sf"/>
</dbReference>
<dbReference type="Gene3D" id="3.30.980.10">
    <property type="entry name" value="Threonyl-trna Synthetase, Chain A, domain 2"/>
    <property type="match status" value="1"/>
</dbReference>
<name>A0A5M6ISK5_9PROT</name>
<evidence type="ECO:0000256" key="5">
    <source>
        <dbReference type="ARBA" id="ARBA00022723"/>
    </source>
</evidence>
<evidence type="ECO:0000256" key="10">
    <source>
        <dbReference type="ARBA" id="ARBA00022917"/>
    </source>
</evidence>
<reference evidence="14 15" key="1">
    <citation type="submission" date="2019-09" db="EMBL/GenBank/DDBJ databases">
        <title>Genome sequence of Rhodovastum atsumiense, a diverse member of the Acetobacteraceae family of non-sulfur purple photosynthetic bacteria.</title>
        <authorList>
            <person name="Meyer T."/>
            <person name="Kyndt J."/>
        </authorList>
    </citation>
    <scope>NUCLEOTIDE SEQUENCE [LARGE SCALE GENOMIC DNA]</scope>
    <source>
        <strain evidence="14 15">DSM 21279</strain>
    </source>
</reference>
<evidence type="ECO:0000256" key="11">
    <source>
        <dbReference type="ARBA" id="ARBA00023146"/>
    </source>
</evidence>
<dbReference type="EMBL" id="VWPK01000031">
    <property type="protein sequence ID" value="KAA5610548.1"/>
    <property type="molecule type" value="Genomic_DNA"/>
</dbReference>
<evidence type="ECO:0000256" key="4">
    <source>
        <dbReference type="ARBA" id="ARBA00022598"/>
    </source>
</evidence>
<keyword evidence="7" id="KW-0862">Zinc</keyword>
<evidence type="ECO:0000256" key="8">
    <source>
        <dbReference type="ARBA" id="ARBA00022840"/>
    </source>
</evidence>
<dbReference type="RefSeq" id="WP_150042420.1">
    <property type="nucleotide sequence ID" value="NZ_OW485601.1"/>
</dbReference>
<evidence type="ECO:0000256" key="9">
    <source>
        <dbReference type="ARBA" id="ARBA00022884"/>
    </source>
</evidence>
<dbReference type="InterPro" id="IPR050058">
    <property type="entry name" value="Ala-tRNA_ligase"/>
</dbReference>
<keyword evidence="9" id="KW-0694">RNA-binding</keyword>
<keyword evidence="5" id="KW-0479">Metal-binding</keyword>
<dbReference type="GO" id="GO:0000049">
    <property type="term" value="F:tRNA binding"/>
    <property type="evidence" value="ECO:0007669"/>
    <property type="project" value="UniProtKB-KW"/>
</dbReference>
<dbReference type="InterPro" id="IPR018164">
    <property type="entry name" value="Ala-tRNA-synth_IIc_N"/>
</dbReference>
<proteinExistence type="inferred from homology"/>
<dbReference type="PROSITE" id="PS50860">
    <property type="entry name" value="AA_TRNA_LIGASE_II_ALA"/>
    <property type="match status" value="1"/>
</dbReference>
<feature type="domain" description="Alanyl-transfer RNA synthetases family profile" evidence="13">
    <location>
        <begin position="1"/>
        <end position="237"/>
    </location>
</feature>
<evidence type="ECO:0000256" key="12">
    <source>
        <dbReference type="ARBA" id="ARBA00032577"/>
    </source>
</evidence>
<evidence type="ECO:0000259" key="13">
    <source>
        <dbReference type="PROSITE" id="PS50860"/>
    </source>
</evidence>
<keyword evidence="8" id="KW-0067">ATP-binding</keyword>
<comment type="caution">
    <text evidence="14">The sequence shown here is derived from an EMBL/GenBank/DDBJ whole genome shotgun (WGS) entry which is preliminary data.</text>
</comment>
<dbReference type="SMART" id="SM00863">
    <property type="entry name" value="tRNA_SAD"/>
    <property type="match status" value="1"/>
</dbReference>
<comment type="similarity">
    <text evidence="1">Belongs to the class-II aminoacyl-tRNA synthetase family.</text>
</comment>
<dbReference type="Pfam" id="PF07973">
    <property type="entry name" value="tRNA_SAD"/>
    <property type="match status" value="1"/>
</dbReference>
<keyword evidence="4" id="KW-0436">Ligase</keyword>
<evidence type="ECO:0000256" key="6">
    <source>
        <dbReference type="ARBA" id="ARBA00022741"/>
    </source>
</evidence>
<sequence>MTDRLFLDEPTLRTVLATVVAAAPEGIVLDRTIFYARSGGQPGDVGVLRWAGGETAIADTVKGDGAAILHIPTAEALLPPVGATVEGAIDWQRRHRLMRMHTTLHLLCTVLPGIAVTGGSVRPDSSRLDFDLPSPPPREEIEQHLNAVIAAAHPVRTEWVDEAVLDENPALVRTLSVQPPRGSGRVRLVRIGAGEPPVDLQPCGGTHVANTAEIGPVVVRKIENKGRQNRRITVALA</sequence>
<dbReference type="Proteomes" id="UP000325255">
    <property type="component" value="Unassembled WGS sequence"/>
</dbReference>
<protein>
    <recommendedName>
        <fullName evidence="2">Alanine--tRNA ligase</fullName>
    </recommendedName>
    <alternativeName>
        <fullName evidence="12">Alanyl-tRNA synthetase</fullName>
    </alternativeName>
</protein>
<evidence type="ECO:0000256" key="1">
    <source>
        <dbReference type="ARBA" id="ARBA00008226"/>
    </source>
</evidence>
<gene>
    <name evidence="14" type="ORF">F1189_18900</name>
</gene>
<evidence type="ECO:0000256" key="3">
    <source>
        <dbReference type="ARBA" id="ARBA00022555"/>
    </source>
</evidence>
<dbReference type="InterPro" id="IPR018165">
    <property type="entry name" value="Ala-tRNA-synth_IIc_core"/>
</dbReference>
<dbReference type="GO" id="GO:0002161">
    <property type="term" value="F:aminoacyl-tRNA deacylase activity"/>
    <property type="evidence" value="ECO:0007669"/>
    <property type="project" value="TreeGrafter"/>
</dbReference>